<keyword evidence="2" id="KW-0805">Transcription regulation</keyword>
<dbReference type="AlphaFoldDB" id="A0AAU9SRX5"/>
<dbReference type="InterPro" id="IPR024097">
    <property type="entry name" value="bHLH_ZIP_TF"/>
</dbReference>
<dbReference type="SUPFAM" id="SSF47459">
    <property type="entry name" value="HLH, helix-loop-helix DNA-binding domain"/>
    <property type="match status" value="1"/>
</dbReference>
<organism evidence="8 9">
    <name type="scientific">Thlaspi arvense</name>
    <name type="common">Field penny-cress</name>
    <dbReference type="NCBI Taxonomy" id="13288"/>
    <lineage>
        <taxon>Eukaryota</taxon>
        <taxon>Viridiplantae</taxon>
        <taxon>Streptophyta</taxon>
        <taxon>Embryophyta</taxon>
        <taxon>Tracheophyta</taxon>
        <taxon>Spermatophyta</taxon>
        <taxon>Magnoliopsida</taxon>
        <taxon>eudicotyledons</taxon>
        <taxon>Gunneridae</taxon>
        <taxon>Pentapetalae</taxon>
        <taxon>rosids</taxon>
        <taxon>malvids</taxon>
        <taxon>Brassicales</taxon>
        <taxon>Brassicaceae</taxon>
        <taxon>Thlaspideae</taxon>
        <taxon>Thlaspi</taxon>
    </lineage>
</organism>
<evidence type="ECO:0000313" key="8">
    <source>
        <dbReference type="EMBL" id="CAH2070399.1"/>
    </source>
</evidence>
<feature type="compositionally biased region" description="Polar residues" evidence="6">
    <location>
        <begin position="110"/>
        <end position="134"/>
    </location>
</feature>
<dbReference type="SMART" id="SM00353">
    <property type="entry name" value="HLH"/>
    <property type="match status" value="1"/>
</dbReference>
<dbReference type="PANTHER" id="PTHR12565:SF431">
    <property type="entry name" value="TRANSCRIPTION FACTOR BHLH137"/>
    <property type="match status" value="1"/>
</dbReference>
<dbReference type="Gene3D" id="4.10.280.10">
    <property type="entry name" value="Helix-loop-helix DNA-binding domain"/>
    <property type="match status" value="1"/>
</dbReference>
<reference evidence="8 9" key="1">
    <citation type="submission" date="2022-03" db="EMBL/GenBank/DDBJ databases">
        <authorList>
            <person name="Nunn A."/>
            <person name="Chopra R."/>
            <person name="Nunn A."/>
            <person name="Contreras Garrido A."/>
        </authorList>
    </citation>
    <scope>NUCLEOTIDE SEQUENCE [LARGE SCALE GENOMIC DNA]</scope>
</reference>
<dbReference type="PROSITE" id="PS50888">
    <property type="entry name" value="BHLH"/>
    <property type="match status" value="1"/>
</dbReference>
<keyword evidence="5" id="KW-0539">Nucleus</keyword>
<keyword evidence="3" id="KW-0238">DNA-binding</keyword>
<dbReference type="GO" id="GO:0003677">
    <property type="term" value="F:DNA binding"/>
    <property type="evidence" value="ECO:0007669"/>
    <property type="project" value="UniProtKB-KW"/>
</dbReference>
<dbReference type="GO" id="GO:0046983">
    <property type="term" value="F:protein dimerization activity"/>
    <property type="evidence" value="ECO:0007669"/>
    <property type="project" value="InterPro"/>
</dbReference>
<dbReference type="Pfam" id="PF00010">
    <property type="entry name" value="HLH"/>
    <property type="match status" value="1"/>
</dbReference>
<feature type="region of interest" description="Disordered" evidence="6">
    <location>
        <begin position="322"/>
        <end position="345"/>
    </location>
</feature>
<feature type="domain" description="BHLH" evidence="7">
    <location>
        <begin position="201"/>
        <end position="251"/>
    </location>
</feature>
<dbReference type="GO" id="GO:0005634">
    <property type="term" value="C:nucleus"/>
    <property type="evidence" value="ECO:0007669"/>
    <property type="project" value="UniProtKB-SubCell"/>
</dbReference>
<comment type="subcellular location">
    <subcellularLocation>
        <location evidence="1">Nucleus</location>
    </subcellularLocation>
</comment>
<evidence type="ECO:0000256" key="6">
    <source>
        <dbReference type="SAM" id="MobiDB-lite"/>
    </source>
</evidence>
<protein>
    <recommendedName>
        <fullName evidence="7">BHLH domain-containing protein</fullName>
    </recommendedName>
</protein>
<gene>
    <name evidence="8" type="ORF">TAV2_LOCUS21515</name>
</gene>
<evidence type="ECO:0000256" key="4">
    <source>
        <dbReference type="ARBA" id="ARBA00023163"/>
    </source>
</evidence>
<dbReference type="FunFam" id="4.10.280.10:FF:000002">
    <property type="entry name" value="Basic helix-loop-helix transcription factor"/>
    <property type="match status" value="1"/>
</dbReference>
<keyword evidence="4" id="KW-0804">Transcription</keyword>
<dbReference type="PANTHER" id="PTHR12565">
    <property type="entry name" value="STEROL REGULATORY ELEMENT-BINDING PROTEIN"/>
    <property type="match status" value="1"/>
</dbReference>
<dbReference type="EMBL" id="OU466862">
    <property type="protein sequence ID" value="CAH2070399.1"/>
    <property type="molecule type" value="Genomic_DNA"/>
</dbReference>
<name>A0AAU9SRX5_THLAR</name>
<dbReference type="CDD" id="cd18919">
    <property type="entry name" value="bHLH_AtBPE_like"/>
    <property type="match status" value="1"/>
</dbReference>
<keyword evidence="9" id="KW-1185">Reference proteome</keyword>
<evidence type="ECO:0000313" key="9">
    <source>
        <dbReference type="Proteomes" id="UP000836841"/>
    </source>
</evidence>
<evidence type="ECO:0000256" key="1">
    <source>
        <dbReference type="ARBA" id="ARBA00004123"/>
    </source>
</evidence>
<dbReference type="InterPro" id="IPR036638">
    <property type="entry name" value="HLH_DNA-bd_sf"/>
</dbReference>
<accession>A0AAU9SRX5</accession>
<feature type="region of interest" description="Disordered" evidence="6">
    <location>
        <begin position="102"/>
        <end position="192"/>
    </location>
</feature>
<evidence type="ECO:0000256" key="3">
    <source>
        <dbReference type="ARBA" id="ARBA00023125"/>
    </source>
</evidence>
<feature type="compositionally biased region" description="Low complexity" evidence="6">
    <location>
        <begin position="335"/>
        <end position="345"/>
    </location>
</feature>
<proteinExistence type="predicted"/>
<feature type="compositionally biased region" description="Basic and acidic residues" evidence="6">
    <location>
        <begin position="177"/>
        <end position="192"/>
    </location>
</feature>
<sequence>MSDTIAYINHFVSLMVLPTNKKKHFHKDKELQSFHSYNMATFSYFQHYPHSLLDPLLFPTPNSSTKPSGFIDQNTLYSLPNTSTIEDTSFNLFLDSYNVKKTESSDVKKQNNTNTIGSSSGDQLSHGPSTTSSGKNRRKKTRNGFNSKELRCWGGLQNQEGVEGRKSKKQRNGSTSDVKEKRGSEQEAPKDYIHVRARRGQATDSHSLAERVRREKISERMKTLQNLVPGCDKVTGKALMLDEIINYVQSLQNQVEFLSMKLASISPVVYDFGSDLDGLIVRPEMGSTEVRASFTNTMPTTNPLFSSLLDDNIIPTQAQLQDEGKEREKLEDRSGFNSNSFCSFS</sequence>
<feature type="compositionally biased region" description="Basic and acidic residues" evidence="6">
    <location>
        <begin position="322"/>
        <end position="334"/>
    </location>
</feature>
<evidence type="ECO:0000259" key="7">
    <source>
        <dbReference type="PROSITE" id="PS50888"/>
    </source>
</evidence>
<evidence type="ECO:0000256" key="2">
    <source>
        <dbReference type="ARBA" id="ARBA00023015"/>
    </source>
</evidence>
<dbReference type="GO" id="GO:0003700">
    <property type="term" value="F:DNA-binding transcription factor activity"/>
    <property type="evidence" value="ECO:0007669"/>
    <property type="project" value="TreeGrafter"/>
</dbReference>
<dbReference type="Proteomes" id="UP000836841">
    <property type="component" value="Chromosome 6"/>
</dbReference>
<evidence type="ECO:0000256" key="5">
    <source>
        <dbReference type="ARBA" id="ARBA00023242"/>
    </source>
</evidence>
<dbReference type="InterPro" id="IPR011598">
    <property type="entry name" value="bHLH_dom"/>
</dbReference>